<sequence>MTEEQKARAELKDQFFDVLQMLDGRDATCQLYGKHVMAVKFLAMQANGKHYIVEDLKTPAGTMEHAVLRTGDTMFLSFPLNNVAPEANSMEQ</sequence>
<accession>A0AC34QQF5</accession>
<evidence type="ECO:0000313" key="1">
    <source>
        <dbReference type="Proteomes" id="UP000887576"/>
    </source>
</evidence>
<dbReference type="WBParaSite" id="JU765_v2.g18492.t1">
    <property type="protein sequence ID" value="JU765_v2.g18492.t1"/>
    <property type="gene ID" value="JU765_v2.g18492"/>
</dbReference>
<organism evidence="1 2">
    <name type="scientific">Panagrolaimus sp. JU765</name>
    <dbReference type="NCBI Taxonomy" id="591449"/>
    <lineage>
        <taxon>Eukaryota</taxon>
        <taxon>Metazoa</taxon>
        <taxon>Ecdysozoa</taxon>
        <taxon>Nematoda</taxon>
        <taxon>Chromadorea</taxon>
        <taxon>Rhabditida</taxon>
        <taxon>Tylenchina</taxon>
        <taxon>Panagrolaimomorpha</taxon>
        <taxon>Panagrolaimoidea</taxon>
        <taxon>Panagrolaimidae</taxon>
        <taxon>Panagrolaimus</taxon>
    </lineage>
</organism>
<proteinExistence type="predicted"/>
<name>A0AC34QQF5_9BILA</name>
<protein>
    <submittedName>
        <fullName evidence="2">Gem-associated protein 7</fullName>
    </submittedName>
</protein>
<dbReference type="Proteomes" id="UP000887576">
    <property type="component" value="Unplaced"/>
</dbReference>
<reference evidence="2" key="1">
    <citation type="submission" date="2022-11" db="UniProtKB">
        <authorList>
            <consortium name="WormBaseParasite"/>
        </authorList>
    </citation>
    <scope>IDENTIFICATION</scope>
</reference>
<evidence type="ECO:0000313" key="2">
    <source>
        <dbReference type="WBParaSite" id="JU765_v2.g18492.t1"/>
    </source>
</evidence>